<evidence type="ECO:0000313" key="7">
    <source>
        <dbReference type="EMBL" id="ROQ92083.1"/>
    </source>
</evidence>
<dbReference type="AlphaFoldDB" id="A0A3N1UPT5"/>
<organism evidence="7 8">
    <name type="scientific">Desulfosoma caldarium</name>
    <dbReference type="NCBI Taxonomy" id="610254"/>
    <lineage>
        <taxon>Bacteria</taxon>
        <taxon>Pseudomonadati</taxon>
        <taxon>Thermodesulfobacteriota</taxon>
        <taxon>Syntrophobacteria</taxon>
        <taxon>Syntrophobacterales</taxon>
        <taxon>Syntrophobacteraceae</taxon>
        <taxon>Desulfosoma</taxon>
    </lineage>
</organism>
<dbReference type="PROSITE" id="PS00198">
    <property type="entry name" value="4FE4S_FER_1"/>
    <property type="match status" value="1"/>
</dbReference>
<feature type="domain" description="4Fe-4S ferredoxin-type" evidence="6">
    <location>
        <begin position="80"/>
        <end position="110"/>
    </location>
</feature>
<evidence type="ECO:0000256" key="4">
    <source>
        <dbReference type="ARBA" id="ARBA00023014"/>
    </source>
</evidence>
<dbReference type="GO" id="GO:0046872">
    <property type="term" value="F:metal ion binding"/>
    <property type="evidence" value="ECO:0007669"/>
    <property type="project" value="UniProtKB-KW"/>
</dbReference>
<feature type="domain" description="4Fe-4S ferredoxin-type" evidence="6">
    <location>
        <begin position="50"/>
        <end position="79"/>
    </location>
</feature>
<dbReference type="RefSeq" id="WP_123290250.1">
    <property type="nucleotide sequence ID" value="NZ_RJVA01000012.1"/>
</dbReference>
<keyword evidence="1" id="KW-0004">4Fe-4S</keyword>
<evidence type="ECO:0000256" key="2">
    <source>
        <dbReference type="ARBA" id="ARBA00022723"/>
    </source>
</evidence>
<keyword evidence="8" id="KW-1185">Reference proteome</keyword>
<accession>A0A3N1UPT5</accession>
<dbReference type="PANTHER" id="PTHR43687:SF4">
    <property type="entry name" value="BLR5484 PROTEIN"/>
    <property type="match status" value="1"/>
</dbReference>
<dbReference type="InterPro" id="IPR017900">
    <property type="entry name" value="4Fe4S_Fe_S_CS"/>
</dbReference>
<dbReference type="Pfam" id="PF12838">
    <property type="entry name" value="Fer4_7"/>
    <property type="match status" value="1"/>
</dbReference>
<dbReference type="GO" id="GO:0051539">
    <property type="term" value="F:4 iron, 4 sulfur cluster binding"/>
    <property type="evidence" value="ECO:0007669"/>
    <property type="project" value="UniProtKB-KW"/>
</dbReference>
<evidence type="ECO:0000259" key="6">
    <source>
        <dbReference type="PROSITE" id="PS51379"/>
    </source>
</evidence>
<dbReference type="EMBL" id="RJVA01000012">
    <property type="protein sequence ID" value="ROQ92083.1"/>
    <property type="molecule type" value="Genomic_DNA"/>
</dbReference>
<dbReference type="Proteomes" id="UP000276223">
    <property type="component" value="Unassembled WGS sequence"/>
</dbReference>
<dbReference type="InterPro" id="IPR017896">
    <property type="entry name" value="4Fe4S_Fe-S-bd"/>
</dbReference>
<keyword evidence="4" id="KW-0411">Iron-sulfur</keyword>
<dbReference type="PANTHER" id="PTHR43687">
    <property type="entry name" value="ADENYLYLSULFATE REDUCTASE, BETA SUBUNIT"/>
    <property type="match status" value="1"/>
</dbReference>
<proteinExistence type="predicted"/>
<dbReference type="SUPFAM" id="SSF54862">
    <property type="entry name" value="4Fe-4S ferredoxins"/>
    <property type="match status" value="1"/>
</dbReference>
<feature type="region of interest" description="Disordered" evidence="5">
    <location>
        <begin position="1"/>
        <end position="44"/>
    </location>
</feature>
<comment type="caution">
    <text evidence="7">The sequence shown here is derived from an EMBL/GenBank/DDBJ whole genome shotgun (WGS) entry which is preliminary data.</text>
</comment>
<evidence type="ECO:0000256" key="1">
    <source>
        <dbReference type="ARBA" id="ARBA00022485"/>
    </source>
</evidence>
<feature type="compositionally biased region" description="Polar residues" evidence="5">
    <location>
        <begin position="15"/>
        <end position="26"/>
    </location>
</feature>
<reference evidence="7 8" key="1">
    <citation type="submission" date="2018-11" db="EMBL/GenBank/DDBJ databases">
        <title>Genomic Encyclopedia of Type Strains, Phase IV (KMG-IV): sequencing the most valuable type-strain genomes for metagenomic binning, comparative biology and taxonomic classification.</title>
        <authorList>
            <person name="Goeker M."/>
        </authorList>
    </citation>
    <scope>NUCLEOTIDE SEQUENCE [LARGE SCALE GENOMIC DNA]</scope>
    <source>
        <strain evidence="7 8">DSM 22027</strain>
    </source>
</reference>
<dbReference type="InterPro" id="IPR050572">
    <property type="entry name" value="Fe-S_Ferredoxin"/>
</dbReference>
<keyword evidence="3" id="KW-0408">Iron</keyword>
<gene>
    <name evidence="7" type="ORF">EDC27_1756</name>
</gene>
<protein>
    <submittedName>
        <fullName evidence="7">2-oxoglutarate ferredoxin oxidoreductase subunit delta</fullName>
    </submittedName>
</protein>
<name>A0A3N1UPT5_9BACT</name>
<evidence type="ECO:0000256" key="5">
    <source>
        <dbReference type="SAM" id="MobiDB-lite"/>
    </source>
</evidence>
<dbReference type="PROSITE" id="PS51379">
    <property type="entry name" value="4FE4S_FER_2"/>
    <property type="match status" value="2"/>
</dbReference>
<evidence type="ECO:0000313" key="8">
    <source>
        <dbReference type="Proteomes" id="UP000276223"/>
    </source>
</evidence>
<evidence type="ECO:0000256" key="3">
    <source>
        <dbReference type="ARBA" id="ARBA00023004"/>
    </source>
</evidence>
<sequence length="118" mass="12984">MAENTESSKQRKTKASQAVQEPTTAKPQELEASEVATSEAEEREKPKRFFDIAIFLGWCKGCGICAAFCPRECIAMGEDGYPAVKDSDRCTGCGFCEIHCPDFAISVRARKKVSSHED</sequence>
<dbReference type="OrthoDB" id="9803397at2"/>
<keyword evidence="2" id="KW-0479">Metal-binding</keyword>
<dbReference type="Gene3D" id="3.30.70.20">
    <property type="match status" value="1"/>
</dbReference>